<accession>A0A3P8EBY0</accession>
<evidence type="ECO:0000313" key="1">
    <source>
        <dbReference type="EMBL" id="VDP61597.1"/>
    </source>
</evidence>
<proteinExistence type="predicted"/>
<reference evidence="3" key="2">
    <citation type="submission" date="2019-09" db="UniProtKB">
        <authorList>
            <consortium name="WormBaseParasite"/>
        </authorList>
    </citation>
    <scope>IDENTIFICATION</scope>
</reference>
<dbReference type="OrthoDB" id="5872748at2759"/>
<evidence type="ECO:0000313" key="3">
    <source>
        <dbReference type="WBParaSite" id="HPBE_0002718301-mRNA-1"/>
    </source>
</evidence>
<gene>
    <name evidence="1" type="ORF">HPBE_LOCUS27182</name>
</gene>
<dbReference type="WBParaSite" id="HPBE_0002718301-mRNA-1">
    <property type="protein sequence ID" value="HPBE_0002718301-mRNA-1"/>
    <property type="gene ID" value="HPBE_0002718301"/>
</dbReference>
<accession>A0A183GWW3</accession>
<evidence type="ECO:0000313" key="2">
    <source>
        <dbReference type="Proteomes" id="UP000050761"/>
    </source>
</evidence>
<organism evidence="2 3">
    <name type="scientific">Heligmosomoides polygyrus</name>
    <name type="common">Parasitic roundworm</name>
    <dbReference type="NCBI Taxonomy" id="6339"/>
    <lineage>
        <taxon>Eukaryota</taxon>
        <taxon>Metazoa</taxon>
        <taxon>Ecdysozoa</taxon>
        <taxon>Nematoda</taxon>
        <taxon>Chromadorea</taxon>
        <taxon>Rhabditida</taxon>
        <taxon>Rhabditina</taxon>
        <taxon>Rhabditomorpha</taxon>
        <taxon>Strongyloidea</taxon>
        <taxon>Heligmosomidae</taxon>
        <taxon>Heligmosomoides</taxon>
    </lineage>
</organism>
<dbReference type="AlphaFoldDB" id="A0A183GWW3"/>
<dbReference type="EMBL" id="UZAH01042353">
    <property type="protein sequence ID" value="VDP61597.1"/>
    <property type="molecule type" value="Genomic_DNA"/>
</dbReference>
<protein>
    <submittedName>
        <fullName evidence="3">F-box domain-containing protein</fullName>
    </submittedName>
</protein>
<dbReference type="Proteomes" id="UP000050761">
    <property type="component" value="Unassembled WGS sequence"/>
</dbReference>
<keyword evidence="2" id="KW-1185">Reference proteome</keyword>
<reference evidence="1 2" key="1">
    <citation type="submission" date="2018-11" db="EMBL/GenBank/DDBJ databases">
        <authorList>
            <consortium name="Pathogen Informatics"/>
        </authorList>
    </citation>
    <scope>NUCLEOTIDE SEQUENCE [LARGE SCALE GENOMIC DNA]</scope>
</reference>
<name>A0A183GWW3_HELPZ</name>
<sequence>MGFISQEANFGDLLVRWRRPTRPGLTDHYALILDFRRRYFLHACDPEREIQGFVCRLTGKAGKDPDLTDLPEDIVSFVIDFLMDALGLSNPDIDKHERDLVARRSLFWNTLGSNDEERSNFLRRLKSAKVEWISLARKAIGRAL</sequence>